<keyword evidence="2" id="KW-1185">Reference proteome</keyword>
<dbReference type="Pfam" id="PF12616">
    <property type="entry name" value="DUF3775"/>
    <property type="match status" value="1"/>
</dbReference>
<organism evidence="1 2">
    <name type="scientific">Hyphomicrobium nitrativorans NL23</name>
    <dbReference type="NCBI Taxonomy" id="1029756"/>
    <lineage>
        <taxon>Bacteria</taxon>
        <taxon>Pseudomonadati</taxon>
        <taxon>Pseudomonadota</taxon>
        <taxon>Alphaproteobacteria</taxon>
        <taxon>Hyphomicrobiales</taxon>
        <taxon>Hyphomicrobiaceae</taxon>
        <taxon>Hyphomicrobium</taxon>
    </lineage>
</organism>
<name>V5SF43_9HYPH</name>
<dbReference type="EMBL" id="CP006912">
    <property type="protein sequence ID" value="AHB49491.1"/>
    <property type="molecule type" value="Genomic_DNA"/>
</dbReference>
<proteinExistence type="predicted"/>
<evidence type="ECO:0000313" key="2">
    <source>
        <dbReference type="Proteomes" id="UP000018542"/>
    </source>
</evidence>
<dbReference type="AlphaFoldDB" id="V5SF43"/>
<protein>
    <recommendedName>
        <fullName evidence="3">DUF3775 domain-containing protein</fullName>
    </recommendedName>
</protein>
<dbReference type="Proteomes" id="UP000018542">
    <property type="component" value="Chromosome"/>
</dbReference>
<sequence>MSPRTALEIAPEKVAHVIIKAREYDAKVGAWNSSPQEGDADEDPSSILEDFANDPTVAEIVGFVDALNDDEQAHLVALLWIGRGTFEPEELEEAVETAKAEQTNSTASYLLGQPLLSDYLEEGLEKLGYSAGDIESDVL</sequence>
<dbReference type="RefSeq" id="WP_023788410.1">
    <property type="nucleotide sequence ID" value="NC_022997.1"/>
</dbReference>
<gene>
    <name evidence="1" type="ORF">W911_15535</name>
</gene>
<evidence type="ECO:0008006" key="3">
    <source>
        <dbReference type="Google" id="ProtNLM"/>
    </source>
</evidence>
<dbReference type="HOGENOM" id="CLU_122278_0_0_5"/>
<dbReference type="STRING" id="1029756.W911_15535"/>
<dbReference type="KEGG" id="hni:W911_15535"/>
<reference evidence="1 2" key="1">
    <citation type="journal article" date="2014" name="Genome Announc.">
        <title>Complete Genome Sequence of Hyphomicrobium nitrativorans Strain NL23, a Denitrifying Bacterium Isolated from Biofilm of a Methanol-Fed Denitrification System Treating Seawater at the Montreal Biodome.</title>
        <authorList>
            <person name="Martineau C."/>
            <person name="Villeneuve C."/>
            <person name="Mauffrey F."/>
            <person name="Villemur R."/>
        </authorList>
    </citation>
    <scope>NUCLEOTIDE SEQUENCE [LARGE SCALE GENOMIC DNA]</scope>
    <source>
        <strain evidence="1">NL23</strain>
    </source>
</reference>
<dbReference type="InterPro" id="IPR022254">
    <property type="entry name" value="DUF3775"/>
</dbReference>
<dbReference type="OrthoDB" id="5641374at2"/>
<accession>V5SF43</accession>
<evidence type="ECO:0000313" key="1">
    <source>
        <dbReference type="EMBL" id="AHB49491.1"/>
    </source>
</evidence>
<dbReference type="PATRIC" id="fig|1029756.8.peg.3237"/>